<reference evidence="2 3" key="1">
    <citation type="submission" date="2012-08" db="EMBL/GenBank/DDBJ databases">
        <title>Oryza genome evolution.</title>
        <authorList>
            <person name="Wing R.A."/>
        </authorList>
    </citation>
    <scope>NUCLEOTIDE SEQUENCE</scope>
</reference>
<reference evidence="3" key="2">
    <citation type="submission" date="2013-12" db="EMBL/GenBank/DDBJ databases">
        <authorList>
            <person name="Yu Y."/>
            <person name="Lee S."/>
            <person name="de Baynast K."/>
            <person name="Wissotski M."/>
            <person name="Liu L."/>
            <person name="Talag J."/>
            <person name="Goicoechea J."/>
            <person name="Angelova A."/>
            <person name="Jetty R."/>
            <person name="Kudrna D."/>
            <person name="Golser W."/>
            <person name="Rivera L."/>
            <person name="Zhang J."/>
            <person name="Wing R."/>
        </authorList>
    </citation>
    <scope>NUCLEOTIDE SEQUENCE</scope>
</reference>
<name>A0A0D9X4Q0_9ORYZ</name>
<keyword evidence="1" id="KW-0812">Transmembrane</keyword>
<reference evidence="2" key="3">
    <citation type="submission" date="2015-04" db="UniProtKB">
        <authorList>
            <consortium name="EnsemblPlants"/>
        </authorList>
    </citation>
    <scope>IDENTIFICATION</scope>
</reference>
<dbReference type="AlphaFoldDB" id="A0A0D9X4Q0"/>
<evidence type="ECO:0000313" key="2">
    <source>
        <dbReference type="EnsemblPlants" id="LPERR08G03760.1"/>
    </source>
</evidence>
<feature type="transmembrane region" description="Helical" evidence="1">
    <location>
        <begin position="95"/>
        <end position="120"/>
    </location>
</feature>
<keyword evidence="3" id="KW-1185">Reference proteome</keyword>
<sequence>MSYWGSPVTSSPAWVPGRRRIIGGGGPSPVVPLLIIVALIWINYNETLTEWYDTAASLPETVAENAISLVAAGGLLLLAAVAASRRSEVVVVPAALALSVLLLQNIMVFLILLLVVAYFAGIYCYPASDGRYGVASGECGGGGGGCWSGLGFYMLLLLCLVLCAIFADEGVKWWIPGTLLAASLLFLNLFSGGQVLGYGHL</sequence>
<keyword evidence="1" id="KW-1133">Transmembrane helix</keyword>
<evidence type="ECO:0000256" key="1">
    <source>
        <dbReference type="SAM" id="Phobius"/>
    </source>
</evidence>
<organism evidence="2 3">
    <name type="scientific">Leersia perrieri</name>
    <dbReference type="NCBI Taxonomy" id="77586"/>
    <lineage>
        <taxon>Eukaryota</taxon>
        <taxon>Viridiplantae</taxon>
        <taxon>Streptophyta</taxon>
        <taxon>Embryophyta</taxon>
        <taxon>Tracheophyta</taxon>
        <taxon>Spermatophyta</taxon>
        <taxon>Magnoliopsida</taxon>
        <taxon>Liliopsida</taxon>
        <taxon>Poales</taxon>
        <taxon>Poaceae</taxon>
        <taxon>BOP clade</taxon>
        <taxon>Oryzoideae</taxon>
        <taxon>Oryzeae</taxon>
        <taxon>Oryzinae</taxon>
        <taxon>Leersia</taxon>
    </lineage>
</organism>
<dbReference type="Gramene" id="LPERR08G03760.1">
    <property type="protein sequence ID" value="LPERR08G03760.1"/>
    <property type="gene ID" value="LPERR08G03760"/>
</dbReference>
<dbReference type="EnsemblPlants" id="LPERR08G03760.1">
    <property type="protein sequence ID" value="LPERR08G03760.1"/>
    <property type="gene ID" value="LPERR08G03760"/>
</dbReference>
<dbReference type="Proteomes" id="UP000032180">
    <property type="component" value="Chromosome 8"/>
</dbReference>
<feature type="transmembrane region" description="Helical" evidence="1">
    <location>
        <begin position="150"/>
        <end position="167"/>
    </location>
</feature>
<feature type="transmembrane region" description="Helical" evidence="1">
    <location>
        <begin position="21"/>
        <end position="42"/>
    </location>
</feature>
<proteinExistence type="predicted"/>
<protein>
    <submittedName>
        <fullName evidence="2">Uncharacterized protein</fullName>
    </submittedName>
</protein>
<dbReference type="eggNOG" id="ENOG502S23Z">
    <property type="taxonomic scope" value="Eukaryota"/>
</dbReference>
<accession>A0A0D9X4Q0</accession>
<dbReference type="HOGENOM" id="CLU_1464893_0_0_1"/>
<keyword evidence="1" id="KW-0472">Membrane</keyword>
<evidence type="ECO:0000313" key="3">
    <source>
        <dbReference type="Proteomes" id="UP000032180"/>
    </source>
</evidence>
<feature type="transmembrane region" description="Helical" evidence="1">
    <location>
        <begin position="62"/>
        <end position="83"/>
    </location>
</feature>
<feature type="transmembrane region" description="Helical" evidence="1">
    <location>
        <begin position="179"/>
        <end position="199"/>
    </location>
</feature>